<evidence type="ECO:0000256" key="1">
    <source>
        <dbReference type="ARBA" id="ARBA00022692"/>
    </source>
</evidence>
<keyword evidence="1 5" id="KW-0812">Transmembrane</keyword>
<dbReference type="AlphaFoldDB" id="A0A0C9VZ63"/>
<feature type="region of interest" description="Disordered" evidence="4">
    <location>
        <begin position="1"/>
        <end position="95"/>
    </location>
</feature>
<feature type="transmembrane region" description="Helical" evidence="5">
    <location>
        <begin position="300"/>
        <end position="318"/>
    </location>
</feature>
<accession>A0A0C9VZ63</accession>
<dbReference type="EMBL" id="KN839913">
    <property type="protein sequence ID" value="KIJ58723.1"/>
    <property type="molecule type" value="Genomic_DNA"/>
</dbReference>
<evidence type="ECO:0000313" key="7">
    <source>
        <dbReference type="EMBL" id="KIJ60565.1"/>
    </source>
</evidence>
<feature type="transmembrane region" description="Helical" evidence="5">
    <location>
        <begin position="178"/>
        <end position="197"/>
    </location>
</feature>
<evidence type="ECO:0000256" key="3">
    <source>
        <dbReference type="ARBA" id="ARBA00023136"/>
    </source>
</evidence>
<feature type="region of interest" description="Disordered" evidence="4">
    <location>
        <begin position="108"/>
        <end position="137"/>
    </location>
</feature>
<evidence type="ECO:0000256" key="2">
    <source>
        <dbReference type="ARBA" id="ARBA00022989"/>
    </source>
</evidence>
<feature type="transmembrane region" description="Helical" evidence="5">
    <location>
        <begin position="232"/>
        <end position="250"/>
    </location>
</feature>
<reference evidence="6 8" key="1">
    <citation type="submission" date="2014-04" db="EMBL/GenBank/DDBJ databases">
        <title>Evolutionary Origins and Diversification of the Mycorrhizal Mutualists.</title>
        <authorList>
            <consortium name="DOE Joint Genome Institute"/>
            <consortium name="Mycorrhizal Genomics Consortium"/>
            <person name="Kohler A."/>
            <person name="Kuo A."/>
            <person name="Nagy L.G."/>
            <person name="Floudas D."/>
            <person name="Copeland A."/>
            <person name="Barry K.W."/>
            <person name="Cichocki N."/>
            <person name="Veneault-Fourrey C."/>
            <person name="LaButti K."/>
            <person name="Lindquist E.A."/>
            <person name="Lipzen A."/>
            <person name="Lundell T."/>
            <person name="Morin E."/>
            <person name="Murat C."/>
            <person name="Riley R."/>
            <person name="Ohm R."/>
            <person name="Sun H."/>
            <person name="Tunlid A."/>
            <person name="Henrissat B."/>
            <person name="Grigoriev I.V."/>
            <person name="Hibbett D.S."/>
            <person name="Martin F."/>
        </authorList>
    </citation>
    <scope>NUCLEOTIDE SEQUENCE [LARGE SCALE GENOMIC DNA]</scope>
    <source>
        <strain evidence="6 8">MD-312</strain>
    </source>
</reference>
<dbReference type="PANTHER" id="PTHR28263">
    <property type="entry name" value="GOLGI TO ER TRAFFIC PROTEIN 2"/>
    <property type="match status" value="1"/>
</dbReference>
<dbReference type="Proteomes" id="UP000053820">
    <property type="component" value="Unassembled WGS sequence"/>
</dbReference>
<keyword evidence="2 5" id="KW-1133">Transmembrane helix</keyword>
<gene>
    <name evidence="7" type="ORF">HYDPIDRAFT_32194</name>
    <name evidence="6" type="ORF">HYDPIDRAFT_33876</name>
</gene>
<dbReference type="EMBL" id="KN839871">
    <property type="protein sequence ID" value="KIJ60565.1"/>
    <property type="molecule type" value="Genomic_DNA"/>
</dbReference>
<keyword evidence="8" id="KW-1185">Reference proteome</keyword>
<protein>
    <recommendedName>
        <fullName evidence="9">Golgi to ER traffic protein 2</fullName>
    </recommendedName>
</protein>
<dbReference type="PANTHER" id="PTHR28263:SF1">
    <property type="entry name" value="GOLGI TO ER TRAFFIC PROTEIN 2"/>
    <property type="match status" value="1"/>
</dbReference>
<proteinExistence type="predicted"/>
<dbReference type="GO" id="GO:0006890">
    <property type="term" value="P:retrograde vesicle-mediated transport, Golgi to endoplasmic reticulum"/>
    <property type="evidence" value="ECO:0007669"/>
    <property type="project" value="TreeGrafter"/>
</dbReference>
<keyword evidence="3 5" id="KW-0472">Membrane</keyword>
<dbReference type="HOGENOM" id="CLU_060585_0_0_1"/>
<dbReference type="Pfam" id="PF08690">
    <property type="entry name" value="GET2"/>
    <property type="match status" value="1"/>
</dbReference>
<evidence type="ECO:0000313" key="6">
    <source>
        <dbReference type="EMBL" id="KIJ58723.1"/>
    </source>
</evidence>
<feature type="compositionally biased region" description="Pro residues" evidence="4">
    <location>
        <begin position="62"/>
        <end position="80"/>
    </location>
</feature>
<name>A0A0C9VZ63_9AGAM</name>
<evidence type="ECO:0000256" key="5">
    <source>
        <dbReference type="SAM" id="Phobius"/>
    </source>
</evidence>
<evidence type="ECO:0000313" key="8">
    <source>
        <dbReference type="Proteomes" id="UP000053820"/>
    </source>
</evidence>
<evidence type="ECO:0008006" key="9">
    <source>
        <dbReference type="Google" id="ProtNLM"/>
    </source>
</evidence>
<feature type="compositionally biased region" description="Basic and acidic residues" evidence="4">
    <location>
        <begin position="31"/>
        <end position="44"/>
    </location>
</feature>
<evidence type="ECO:0000256" key="4">
    <source>
        <dbReference type="SAM" id="MobiDB-lite"/>
    </source>
</evidence>
<organism evidence="6 8">
    <name type="scientific">Hydnomerulius pinastri MD-312</name>
    <dbReference type="NCBI Taxonomy" id="994086"/>
    <lineage>
        <taxon>Eukaryota</taxon>
        <taxon>Fungi</taxon>
        <taxon>Dikarya</taxon>
        <taxon>Basidiomycota</taxon>
        <taxon>Agaricomycotina</taxon>
        <taxon>Agaricomycetes</taxon>
        <taxon>Agaricomycetidae</taxon>
        <taxon>Boletales</taxon>
        <taxon>Boletales incertae sedis</taxon>
        <taxon>Leucogyrophana</taxon>
    </lineage>
</organism>
<sequence length="319" mass="34160">MSSPSARAEARRKAILGRGGDRLAKLTTSARGEDAPAYRQDDAPMRGAAAGLSAFVGEETDMPPPPPPPKEAPRASPPPYAFASASQPDPSAWSQEQQMQFMQALMGGALNPPAFPQSQPQLSAPPTVGSRAGSLPPDDPFASMMAQLQQMDPSRGGAAGKAPAAPAAPKPATRFQKLMPLIHVVCMWCLLAFFVLWKEPQIFVEKTAGAVEVVFWKRWPKLALQGTDEGGWGVQVVPFFWAFMTLQVMLHSMRIFSGRDEVRPPALLAFALPHLPSPFPSLITNGLRYFRMGGVFLDDLAAIVFGLGIVIAIASCLAG</sequence>
<dbReference type="OrthoDB" id="5393181at2759"/>
<dbReference type="InterPro" id="IPR028143">
    <property type="entry name" value="Get2/sif1"/>
</dbReference>